<protein>
    <recommendedName>
        <fullName evidence="12">Molybdopterin synthase catalytic subunit 1</fullName>
        <ecNumber evidence="3">2.8.1.12</ecNumber>
    </recommendedName>
    <alternativeName>
        <fullName evidence="16">MPT synthase subunit 2 1</fullName>
    </alternativeName>
    <alternativeName>
        <fullName evidence="13">Molybdenum cofactor biosynthesis protein E 1</fullName>
    </alternativeName>
    <alternativeName>
        <fullName evidence="8">Molybdopterin synthase sulfur carrier subunit</fullName>
    </alternativeName>
    <alternativeName>
        <fullName evidence="14">Molybdopterin-converting factor large subunit 1</fullName>
    </alternativeName>
    <alternativeName>
        <fullName evidence="15">Molybdopterin-converting factor subunit 2 1</fullName>
    </alternativeName>
</protein>
<evidence type="ECO:0000313" key="25">
    <source>
        <dbReference type="EMBL" id="COW18937.1"/>
    </source>
</evidence>
<evidence type="ECO:0000313" key="37">
    <source>
        <dbReference type="Proteomes" id="UP000048600"/>
    </source>
</evidence>
<evidence type="ECO:0000256" key="8">
    <source>
        <dbReference type="ARBA" id="ARBA00024247"/>
    </source>
</evidence>
<evidence type="ECO:0000256" key="15">
    <source>
        <dbReference type="ARBA" id="ARBA00080680"/>
    </source>
</evidence>
<evidence type="ECO:0000256" key="1">
    <source>
        <dbReference type="ARBA" id="ARBA00005046"/>
    </source>
</evidence>
<evidence type="ECO:0000256" key="11">
    <source>
        <dbReference type="ARBA" id="ARBA00049878"/>
    </source>
</evidence>
<evidence type="ECO:0000313" key="23">
    <source>
        <dbReference type="EMBL" id="COV77042.1"/>
    </source>
</evidence>
<dbReference type="EMBL" id="CHKL01000040">
    <property type="protein sequence ID" value="COV77042.1"/>
    <property type="molecule type" value="Genomic_DNA"/>
</dbReference>
<name>A0A045IBK3_MYCTX</name>
<dbReference type="EMBL" id="CFOE01000897">
    <property type="protein sequence ID" value="CFE46648.1"/>
    <property type="molecule type" value="Genomic_DNA"/>
</dbReference>
<dbReference type="InterPro" id="IPR003448">
    <property type="entry name" value="Mopterin_biosynth_MoaE"/>
</dbReference>
<evidence type="ECO:0000313" key="34">
    <source>
        <dbReference type="Proteomes" id="UP000044938"/>
    </source>
</evidence>
<evidence type="ECO:0000313" key="30">
    <source>
        <dbReference type="EMBL" id="VCU51622.1"/>
    </source>
</evidence>
<reference evidence="30 43" key="6">
    <citation type="submission" date="2018-08" db="EMBL/GenBank/DDBJ databases">
        <authorList>
            <person name="Fokvardsen B D."/>
            <person name="Norman A."/>
        </authorList>
    </citation>
    <scope>NUCLEOTIDE SEQUENCE [LARGE SCALE GENOMIC DNA]</scope>
    <source>
        <strain evidence="30 43">DKC2</strain>
    </source>
</reference>
<dbReference type="Proteomes" id="UP000048948">
    <property type="component" value="Unassembled WGS sequence"/>
</dbReference>
<dbReference type="Proteomes" id="UP000045842">
    <property type="component" value="Unassembled WGS sequence"/>
</dbReference>
<dbReference type="Proteomes" id="UP000049023">
    <property type="component" value="Unassembled WGS sequence"/>
</dbReference>
<evidence type="ECO:0000256" key="5">
    <source>
        <dbReference type="ARBA" id="ARBA00022741"/>
    </source>
</evidence>
<dbReference type="GO" id="GO:0006777">
    <property type="term" value="P:Mo-molybdopterin cofactor biosynthetic process"/>
    <property type="evidence" value="ECO:0007669"/>
    <property type="project" value="UniProtKB-KW"/>
</dbReference>
<dbReference type="Proteomes" id="UP000050164">
    <property type="component" value="Unassembled WGS sequence"/>
</dbReference>
<evidence type="ECO:0000256" key="6">
    <source>
        <dbReference type="ARBA" id="ARBA00023150"/>
    </source>
</evidence>
<evidence type="ECO:0000256" key="13">
    <source>
        <dbReference type="ARBA" id="ARBA00076955"/>
    </source>
</evidence>
<reference evidence="29 42" key="4">
    <citation type="journal article" date="2017" name="N. Engl. J. Med.">
        <title>Transmission of Extensively Drug-Resistant Tuberculosis in South Africa.</title>
        <authorList>
            <person name="Shah N.S."/>
            <person name="Auld S.C."/>
            <person name="Brust J.C."/>
            <person name="Mathema B."/>
            <person name="Ismail N."/>
            <person name="Moodley P."/>
            <person name="Mlisana K."/>
            <person name="Allana S."/>
            <person name="Campbell A."/>
            <person name="Mthiyane T."/>
            <person name="Morris N."/>
            <person name="Mpangase P."/>
            <person name="van der Meulen H."/>
            <person name="Omar S.V."/>
            <person name="Brown T.S."/>
            <person name="Narechania A."/>
            <person name="Shaskina E."/>
            <person name="Kapwata T."/>
            <person name="Kreiswirth B."/>
            <person name="Gandhi N.R."/>
        </authorList>
    </citation>
    <scope>NUCLEOTIDE SEQUENCE [LARGE SCALE GENOMIC DNA]</scope>
    <source>
        <strain evidence="29 42">32301_S10</strain>
    </source>
</reference>
<evidence type="ECO:0000313" key="39">
    <source>
        <dbReference type="Proteomes" id="UP000049023"/>
    </source>
</evidence>
<evidence type="ECO:0000313" key="19">
    <source>
        <dbReference type="EMBL" id="CKR72065.1"/>
    </source>
</evidence>
<dbReference type="Gene3D" id="3.90.1170.40">
    <property type="entry name" value="Molybdopterin biosynthesis MoaE subunit"/>
    <property type="match status" value="1"/>
</dbReference>
<dbReference type="Proteomes" id="UP000044938">
    <property type="component" value="Unassembled WGS sequence"/>
</dbReference>
<reference evidence="29" key="5">
    <citation type="submission" date="2018-07" db="EMBL/GenBank/DDBJ databases">
        <authorList>
            <person name="Shah S."/>
            <person name="Brown T."/>
            <person name="Auld S."/>
            <person name="Bratton K."/>
            <person name="Narechania A."/>
            <person name="Mathema B."/>
            <person name="Gandhi N."/>
        </authorList>
    </citation>
    <scope>NUCLEOTIDE SEQUENCE</scope>
    <source>
        <strain evidence="29">32301_S10</strain>
    </source>
</reference>
<evidence type="ECO:0000313" key="18">
    <source>
        <dbReference type="EMBL" id="CKR01058.1"/>
    </source>
</evidence>
<comment type="pathway">
    <text evidence="1">Cofactor biosynthesis; molybdopterin biosynthesis.</text>
</comment>
<comment type="similarity">
    <text evidence="2">Belongs to the MoaE family.</text>
</comment>
<reference evidence="28 44" key="7">
    <citation type="submission" date="2021-03" db="EMBL/GenBank/DDBJ databases">
        <title>Whole Genome Sequencing of Mycobacterium tuberculosis clinical isolates from Arunachal Pradesh, India.</title>
        <authorList>
            <person name="Singh S."/>
            <person name="Mudliar S.R."/>
            <person name="Kulsum U."/>
            <person name="Rufai S.B."/>
            <person name="Singh P.K."/>
            <person name="Umpo M."/>
            <person name="Nyori M."/>
        </authorList>
    </citation>
    <scope>NUCLEOTIDE SEQUENCE [LARGE SCALE GENOMIC DNA]</scope>
    <source>
        <strain evidence="28 44">OMICS/BPL/0142/20/SP</strain>
    </source>
</reference>
<dbReference type="Proteomes" id="UP000256381">
    <property type="component" value="Unassembled WGS sequence"/>
</dbReference>
<evidence type="ECO:0000313" key="28">
    <source>
        <dbReference type="EMBL" id="MBP0682733.1"/>
    </source>
</evidence>
<dbReference type="EMBL" id="CSAE01000274">
    <property type="protein sequence ID" value="COW00138.1"/>
    <property type="molecule type" value="Genomic_DNA"/>
</dbReference>
<evidence type="ECO:0000256" key="10">
    <source>
        <dbReference type="ARBA" id="ARBA00026066"/>
    </source>
</evidence>
<reference evidence="24" key="2">
    <citation type="submission" date="2015-03" db="EMBL/GenBank/DDBJ databases">
        <authorList>
            <person name="Murphy D."/>
        </authorList>
    </citation>
    <scope>NUCLEOTIDE SEQUENCE [LARGE SCALE GENOMIC DNA]</scope>
    <source>
        <strain evidence="24">K00500041</strain>
    </source>
</reference>
<dbReference type="AlphaFoldDB" id="A0A045IBK3"/>
<dbReference type="Proteomes" id="UP000671119">
    <property type="component" value="Unassembled WGS sequence"/>
</dbReference>
<dbReference type="PANTHER" id="PTHR23404">
    <property type="entry name" value="MOLYBDOPTERIN SYNTHASE RELATED"/>
    <property type="match status" value="1"/>
</dbReference>
<dbReference type="EMBL" id="LR027516">
    <property type="protein sequence ID" value="VCU51622.1"/>
    <property type="molecule type" value="Genomic_DNA"/>
</dbReference>
<reference evidence="31 32" key="1">
    <citation type="submission" date="2015-03" db="EMBL/GenBank/DDBJ databases">
        <authorList>
            <consortium name="Pathogen Informatics"/>
        </authorList>
    </citation>
    <scope>NUCLEOTIDE SEQUENCE [LARGE SCALE GENOMIC DNA]</scope>
    <source>
        <strain evidence="20 38">Bir 172</strain>
        <strain evidence="18 41">Bir 185</strain>
        <strain evidence="19 39">Bir 187</strain>
        <strain evidence="22 33">D00501624</strain>
        <strain evidence="25 35">G09801536</strain>
        <strain evidence="17 36">G09901357</strain>
        <strain evidence="31">K00500041</strain>
        <strain evidence="26 34">M09401471</strain>
        <strain evidence="32">N09902308</strain>
        <strain evidence="23 37">P00601463</strain>
    </source>
</reference>
<evidence type="ECO:0000313" key="29">
    <source>
        <dbReference type="EMBL" id="REQ49637.1"/>
    </source>
</evidence>
<dbReference type="GO" id="GO:0000166">
    <property type="term" value="F:nucleotide binding"/>
    <property type="evidence" value="ECO:0007669"/>
    <property type="project" value="UniProtKB-KW"/>
</dbReference>
<evidence type="ECO:0000313" key="43">
    <source>
        <dbReference type="Proteomes" id="UP000300237"/>
    </source>
</evidence>
<evidence type="ECO:0000256" key="4">
    <source>
        <dbReference type="ARBA" id="ARBA00022679"/>
    </source>
</evidence>
<dbReference type="SMR" id="A0A045IBK3"/>
<accession>A0A045IBK3</accession>
<evidence type="ECO:0000313" key="17">
    <source>
        <dbReference type="EMBL" id="CFE46648.1"/>
    </source>
</evidence>
<dbReference type="Proteomes" id="UP000039021">
    <property type="component" value="Unassembled WGS sequence"/>
</dbReference>
<dbReference type="Proteomes" id="UP000048289">
    <property type="component" value="Unassembled WGS sequence"/>
</dbReference>
<dbReference type="Pfam" id="PF02597">
    <property type="entry name" value="ThiS"/>
    <property type="match status" value="1"/>
</dbReference>
<evidence type="ECO:0000313" key="22">
    <source>
        <dbReference type="EMBL" id="CNU41467.1"/>
    </source>
</evidence>
<dbReference type="Proteomes" id="UP000039217">
    <property type="component" value="Unassembled WGS sequence"/>
</dbReference>
<evidence type="ECO:0000313" key="24">
    <source>
        <dbReference type="EMBL" id="COW00138.1"/>
    </source>
</evidence>
<dbReference type="GO" id="GO:0030366">
    <property type="term" value="F:molybdopterin synthase activity"/>
    <property type="evidence" value="ECO:0007669"/>
    <property type="project" value="UniProtKB-EC"/>
</dbReference>
<reference evidence="21 40" key="3">
    <citation type="submission" date="2015-03" db="EMBL/GenBank/DDBJ databases">
        <authorList>
            <consortium name="Pathogen Informatics"/>
            <person name="Murphy D."/>
        </authorList>
    </citation>
    <scope>NUCLEOTIDE SEQUENCE</scope>
    <source>
        <strain evidence="21 40">0268S</strain>
        <strain evidence="27">N09902308</strain>
    </source>
</reference>
<dbReference type="PATRIC" id="fig|1773.206.peg.3655"/>
<dbReference type="Gene3D" id="3.10.20.30">
    <property type="match status" value="1"/>
</dbReference>
<dbReference type="EMBL" id="QTBD01000186">
    <property type="protein sequence ID" value="REQ49637.1"/>
    <property type="molecule type" value="Genomic_DNA"/>
</dbReference>
<dbReference type="EC" id="2.8.1.12" evidence="3"/>
<dbReference type="FunFam" id="3.90.1170.40:FF:000004">
    <property type="entry name" value="Molybdopterin biosynthesis protein MoeE"/>
    <property type="match status" value="1"/>
</dbReference>
<evidence type="ECO:0000256" key="16">
    <source>
        <dbReference type="ARBA" id="ARBA00080739"/>
    </source>
</evidence>
<comment type="catalytic activity">
    <reaction evidence="11">
        <text>2 [molybdopterin-synthase sulfur-carrier protein]-C-terminal-Gly-aminoethanethioate + cyclic pyranopterin phosphate + H2O = molybdopterin + 2 [molybdopterin-synthase sulfur-carrier protein]-C-terminal Gly-Gly + 2 H(+)</text>
        <dbReference type="Rhea" id="RHEA:26333"/>
        <dbReference type="Rhea" id="RHEA-COMP:12202"/>
        <dbReference type="Rhea" id="RHEA-COMP:19907"/>
        <dbReference type="ChEBI" id="CHEBI:15377"/>
        <dbReference type="ChEBI" id="CHEBI:15378"/>
        <dbReference type="ChEBI" id="CHEBI:58698"/>
        <dbReference type="ChEBI" id="CHEBI:59648"/>
        <dbReference type="ChEBI" id="CHEBI:90778"/>
        <dbReference type="ChEBI" id="CHEBI:232372"/>
        <dbReference type="EC" id="2.8.1.12"/>
    </reaction>
</comment>
<evidence type="ECO:0000313" key="20">
    <source>
        <dbReference type="EMBL" id="CKS46876.1"/>
    </source>
</evidence>
<evidence type="ECO:0000256" key="9">
    <source>
        <dbReference type="ARBA" id="ARBA00025448"/>
    </source>
</evidence>
<dbReference type="OMA" id="SEWKGHQ"/>
<dbReference type="SUPFAM" id="SSF54690">
    <property type="entry name" value="Molybdopterin synthase subunit MoaE"/>
    <property type="match status" value="1"/>
</dbReference>
<evidence type="ECO:0000313" key="35">
    <source>
        <dbReference type="Proteomes" id="UP000045842"/>
    </source>
</evidence>
<keyword evidence="4 24" id="KW-0808">Transferase</keyword>
<keyword evidence="6" id="KW-0501">Molybdenum cofactor biosynthesis</keyword>
<evidence type="ECO:0000313" key="33">
    <source>
        <dbReference type="Proteomes" id="UP000039217"/>
    </source>
</evidence>
<evidence type="ECO:0000256" key="12">
    <source>
        <dbReference type="ARBA" id="ARBA00072424"/>
    </source>
</evidence>
<sequence>MITVNVLYFGAVREACKVAHEKISLESGTTVDGLVDQLQIDYPPLADFRKRVRMAVNESIAPASTILDDGDTVAFIPQVAGGSDVYCRLTDEPLSVDEVLNAISGPSQGGAVIFVGTVRNNNNGHEVTKLYYEAYPAMVHRTLMDIIEECERQADGVRVAVAHRTGELRIGDAAVVIGASAPHRAAAFDAARMCIERLKQDVPIWKKEFALDGVEWVANRP</sequence>
<evidence type="ECO:0000313" key="42">
    <source>
        <dbReference type="Proteomes" id="UP000256381"/>
    </source>
</evidence>
<evidence type="ECO:0000256" key="3">
    <source>
        <dbReference type="ARBA" id="ARBA00011950"/>
    </source>
</evidence>
<dbReference type="NCBIfam" id="TIGR01682">
    <property type="entry name" value="moaD"/>
    <property type="match status" value="1"/>
</dbReference>
<evidence type="ECO:0000313" key="32">
    <source>
        <dbReference type="Proteomes" id="UP000039021"/>
    </source>
</evidence>
<dbReference type="CDD" id="cd00756">
    <property type="entry name" value="MoaE"/>
    <property type="match status" value="1"/>
</dbReference>
<dbReference type="Proteomes" id="UP000048600">
    <property type="component" value="Unassembled WGS sequence"/>
</dbReference>
<dbReference type="EMBL" id="CNFU01000379">
    <property type="protein sequence ID" value="CKR72065.1"/>
    <property type="molecule type" value="Genomic_DNA"/>
</dbReference>
<evidence type="ECO:0000313" key="26">
    <source>
        <dbReference type="EMBL" id="COW66218.1"/>
    </source>
</evidence>
<evidence type="ECO:0000313" key="40">
    <source>
        <dbReference type="Proteomes" id="UP000050139"/>
    </source>
</evidence>
<dbReference type="EMBL" id="CSBK01001011">
    <property type="protein sequence ID" value="COY21231.1"/>
    <property type="molecule type" value="Genomic_DNA"/>
</dbReference>
<dbReference type="Proteomes" id="UP000038802">
    <property type="component" value="Unassembled WGS sequence"/>
</dbReference>
<evidence type="ECO:0000313" key="31">
    <source>
        <dbReference type="Proteomes" id="UP000038802"/>
    </source>
</evidence>
<dbReference type="STRING" id="115862.BBG46_17320"/>
<evidence type="ECO:0000256" key="2">
    <source>
        <dbReference type="ARBA" id="ARBA00005426"/>
    </source>
</evidence>
<dbReference type="Proteomes" id="UP000050139">
    <property type="component" value="Unassembled WGS sequence"/>
</dbReference>
<dbReference type="RefSeq" id="WP_003417290.1">
    <property type="nucleotide sequence ID" value="NZ_AP017901.1"/>
</dbReference>
<dbReference type="EMBL" id="COPH01000047">
    <property type="protein sequence ID" value="CLX08248.1"/>
    <property type="molecule type" value="Genomic_DNA"/>
</dbReference>
<dbReference type="EMBL" id="CQQC01000134">
    <property type="protein sequence ID" value="CNU41467.1"/>
    <property type="molecule type" value="Genomic_DNA"/>
</dbReference>
<comment type="similarity">
    <text evidence="7">Belongs to the MoaD family.</text>
</comment>
<keyword evidence="5" id="KW-0547">Nucleotide-binding</keyword>
<evidence type="ECO:0000313" key="36">
    <source>
        <dbReference type="Proteomes" id="UP000048289"/>
    </source>
</evidence>
<evidence type="ECO:0000313" key="27">
    <source>
        <dbReference type="EMBL" id="COY21231.1"/>
    </source>
</evidence>
<evidence type="ECO:0000313" key="41">
    <source>
        <dbReference type="Proteomes" id="UP000050164"/>
    </source>
</evidence>
<dbReference type="EMBL" id="CNGE01000314">
    <property type="protein sequence ID" value="CKS46876.1"/>
    <property type="molecule type" value="Genomic_DNA"/>
</dbReference>
<dbReference type="CDD" id="cd00754">
    <property type="entry name" value="Ubl_MoaD"/>
    <property type="match status" value="1"/>
</dbReference>
<dbReference type="EMBL" id="CNFT01000075">
    <property type="protein sequence ID" value="CKR01058.1"/>
    <property type="molecule type" value="Genomic_DNA"/>
</dbReference>
<dbReference type="Proteomes" id="UP000300237">
    <property type="component" value="Chromosome"/>
</dbReference>
<evidence type="ECO:0000256" key="14">
    <source>
        <dbReference type="ARBA" id="ARBA00078352"/>
    </source>
</evidence>
<dbReference type="FunFam" id="3.10.20.30:FF:000010">
    <property type="entry name" value="Molybdopterin synthase sulfur carrier subunit"/>
    <property type="match status" value="1"/>
</dbReference>
<evidence type="ECO:0000313" key="21">
    <source>
        <dbReference type="EMBL" id="CLX08248.1"/>
    </source>
</evidence>
<organism evidence="24 31">
    <name type="scientific">Mycobacterium tuberculosis</name>
    <dbReference type="NCBI Taxonomy" id="1773"/>
    <lineage>
        <taxon>Bacteria</taxon>
        <taxon>Bacillati</taxon>
        <taxon>Actinomycetota</taxon>
        <taxon>Actinomycetes</taxon>
        <taxon>Mycobacteriales</taxon>
        <taxon>Mycobacteriaceae</taxon>
        <taxon>Mycobacterium</taxon>
        <taxon>Mycobacterium tuberculosis complex</taxon>
    </lineage>
</organism>
<dbReference type="Pfam" id="PF02391">
    <property type="entry name" value="MoaE"/>
    <property type="match status" value="1"/>
</dbReference>
<comment type="subunit">
    <text evidence="10">Heterotetramer of 2 MoaD subunits and 2 MoaE subunits. Also stable as homodimer. The enzyme changes between these two forms during catalysis.</text>
</comment>
<dbReference type="EMBL" id="CSAJ01000447">
    <property type="protein sequence ID" value="COW66218.1"/>
    <property type="molecule type" value="Genomic_DNA"/>
</dbReference>
<dbReference type="InterPro" id="IPR036563">
    <property type="entry name" value="MoaE_sf"/>
</dbReference>
<dbReference type="InterPro" id="IPR016155">
    <property type="entry name" value="Mopterin_synth/thiamin_S_b"/>
</dbReference>
<evidence type="ECO:0000256" key="7">
    <source>
        <dbReference type="ARBA" id="ARBA00024200"/>
    </source>
</evidence>
<evidence type="ECO:0000313" key="38">
    <source>
        <dbReference type="Proteomes" id="UP000048948"/>
    </source>
</evidence>
<dbReference type="SUPFAM" id="SSF54285">
    <property type="entry name" value="MoaD/ThiS"/>
    <property type="match status" value="1"/>
</dbReference>
<dbReference type="EMBL" id="JAGIZI010000007">
    <property type="protein sequence ID" value="MBP0682733.1"/>
    <property type="molecule type" value="Genomic_DNA"/>
</dbReference>
<comment type="function">
    <text evidence="9">Converts molybdopterin precursor Z into molybdopterin. This requires the incorporation of two sulfur atoms into precursor Z to generate a dithiolene group. The sulfur is provided by MoaD.</text>
</comment>
<dbReference type="InterPro" id="IPR012675">
    <property type="entry name" value="Beta-grasp_dom_sf"/>
</dbReference>
<evidence type="ECO:0000313" key="44">
    <source>
        <dbReference type="Proteomes" id="UP000671119"/>
    </source>
</evidence>
<gene>
    <name evidence="24" type="primary">moaX</name>
    <name evidence="28" type="synonym">moaD</name>
    <name evidence="30" type="ORF">DKC2_3530</name>
    <name evidence="29" type="ORF">DSJ38_16015</name>
    <name evidence="22" type="ORF">ERS007661_00631</name>
    <name evidence="25" type="ORF">ERS007679_03331</name>
    <name evidence="17" type="ORF">ERS007681_04136</name>
    <name evidence="24" type="ORF">ERS007703_02494</name>
    <name evidence="26" type="ORF">ERS007720_03038</name>
    <name evidence="27" type="ORF">ERS007739_02266</name>
    <name evidence="23" type="ORF">ERS007741_00619</name>
    <name evidence="20" type="ORF">ERS027646_01914</name>
    <name evidence="18" type="ORF">ERS027659_00545</name>
    <name evidence="19" type="ORF">ERS027661_01975</name>
    <name evidence="21" type="ORF">ERS094118_03978</name>
    <name evidence="28" type="ORF">J8J21_06285</name>
</gene>
<proteinExistence type="inferred from homology"/>
<dbReference type="InterPro" id="IPR003749">
    <property type="entry name" value="ThiS/MoaD-like"/>
</dbReference>
<dbReference type="EMBL" id="CSAD01000590">
    <property type="protein sequence ID" value="COW18937.1"/>
    <property type="molecule type" value="Genomic_DNA"/>
</dbReference>